<dbReference type="InterPro" id="IPR003150">
    <property type="entry name" value="DNA-bd_RFX"/>
</dbReference>
<name>A0A2J7QEX7_9NEOP</name>
<dbReference type="Proteomes" id="UP000235965">
    <property type="component" value="Unassembled WGS sequence"/>
</dbReference>
<keyword evidence="1" id="KW-0238">DNA-binding</keyword>
<dbReference type="InParanoid" id="A0A2J7QEX7"/>
<dbReference type="PANTHER" id="PTHR12619">
    <property type="entry name" value="RFX TRANSCRIPTION FACTOR FAMILY"/>
    <property type="match status" value="1"/>
</dbReference>
<feature type="domain" description="RFX-type winged-helix" evidence="3">
    <location>
        <begin position="56"/>
        <end position="131"/>
    </location>
</feature>
<accession>A0A2J7QEX7</accession>
<evidence type="ECO:0000259" key="3">
    <source>
        <dbReference type="PROSITE" id="PS51526"/>
    </source>
</evidence>
<dbReference type="PANTHER" id="PTHR12619:SF33">
    <property type="entry name" value="RFX, ISOFORM H"/>
    <property type="match status" value="1"/>
</dbReference>
<dbReference type="InterPro" id="IPR036390">
    <property type="entry name" value="WH_DNA-bd_sf"/>
</dbReference>
<comment type="caution">
    <text evidence="4">The sequence shown here is derived from an EMBL/GenBank/DDBJ whole genome shotgun (WGS) entry which is preliminary data.</text>
</comment>
<dbReference type="InterPro" id="IPR039779">
    <property type="entry name" value="RFX-like"/>
</dbReference>
<proteinExistence type="predicted"/>
<dbReference type="Pfam" id="PF25340">
    <property type="entry name" value="BCD_RFX"/>
    <property type="match status" value="1"/>
</dbReference>
<evidence type="ECO:0000313" key="4">
    <source>
        <dbReference type="EMBL" id="PNF27136.1"/>
    </source>
</evidence>
<dbReference type="Pfam" id="PF02257">
    <property type="entry name" value="RFX_DNA_binding"/>
    <property type="match status" value="1"/>
</dbReference>
<feature type="region of interest" description="Disordered" evidence="2">
    <location>
        <begin position="18"/>
        <end position="46"/>
    </location>
</feature>
<evidence type="ECO:0000313" key="5">
    <source>
        <dbReference type="Proteomes" id="UP000235965"/>
    </source>
</evidence>
<dbReference type="STRING" id="105785.A0A2J7QEX7"/>
<evidence type="ECO:0000256" key="1">
    <source>
        <dbReference type="ARBA" id="ARBA00023125"/>
    </source>
</evidence>
<evidence type="ECO:0000256" key="2">
    <source>
        <dbReference type="SAM" id="MobiDB-lite"/>
    </source>
</evidence>
<dbReference type="InterPro" id="IPR057321">
    <property type="entry name" value="RFX1-4/6/8-like_BCD"/>
</dbReference>
<gene>
    <name evidence="4" type="ORF">B7P43_G08557</name>
</gene>
<protein>
    <recommendedName>
        <fullName evidence="3">RFX-type winged-helix domain-containing protein</fullName>
    </recommendedName>
</protein>
<dbReference type="AlphaFoldDB" id="A0A2J7QEX7"/>
<feature type="region of interest" description="Disordered" evidence="2">
    <location>
        <begin position="141"/>
        <end position="185"/>
    </location>
</feature>
<keyword evidence="5" id="KW-1185">Reference proteome</keyword>
<dbReference type="GO" id="GO:0000981">
    <property type="term" value="F:DNA-binding transcription factor activity, RNA polymerase II-specific"/>
    <property type="evidence" value="ECO:0007669"/>
    <property type="project" value="TreeGrafter"/>
</dbReference>
<organism evidence="4 5">
    <name type="scientific">Cryptotermes secundus</name>
    <dbReference type="NCBI Taxonomy" id="105785"/>
    <lineage>
        <taxon>Eukaryota</taxon>
        <taxon>Metazoa</taxon>
        <taxon>Ecdysozoa</taxon>
        <taxon>Arthropoda</taxon>
        <taxon>Hexapoda</taxon>
        <taxon>Insecta</taxon>
        <taxon>Pterygota</taxon>
        <taxon>Neoptera</taxon>
        <taxon>Polyneoptera</taxon>
        <taxon>Dictyoptera</taxon>
        <taxon>Blattodea</taxon>
        <taxon>Blattoidea</taxon>
        <taxon>Termitoidae</taxon>
        <taxon>Kalotermitidae</taxon>
        <taxon>Cryptotermitinae</taxon>
        <taxon>Cryptotermes</taxon>
    </lineage>
</organism>
<reference evidence="4 5" key="1">
    <citation type="submission" date="2017-12" db="EMBL/GenBank/DDBJ databases">
        <title>Hemimetabolous genomes reveal molecular basis of termite eusociality.</title>
        <authorList>
            <person name="Harrison M.C."/>
            <person name="Jongepier E."/>
            <person name="Robertson H.M."/>
            <person name="Arning N."/>
            <person name="Bitard-Feildel T."/>
            <person name="Chao H."/>
            <person name="Childers C.P."/>
            <person name="Dinh H."/>
            <person name="Doddapaneni H."/>
            <person name="Dugan S."/>
            <person name="Gowin J."/>
            <person name="Greiner C."/>
            <person name="Han Y."/>
            <person name="Hu H."/>
            <person name="Hughes D.S.T."/>
            <person name="Huylmans A.-K."/>
            <person name="Kemena C."/>
            <person name="Kremer L.P.M."/>
            <person name="Lee S.L."/>
            <person name="Lopez-Ezquerra A."/>
            <person name="Mallet L."/>
            <person name="Monroy-Kuhn J.M."/>
            <person name="Moser A."/>
            <person name="Murali S.C."/>
            <person name="Muzny D.M."/>
            <person name="Otani S."/>
            <person name="Piulachs M.-D."/>
            <person name="Poelchau M."/>
            <person name="Qu J."/>
            <person name="Schaub F."/>
            <person name="Wada-Katsumata A."/>
            <person name="Worley K.C."/>
            <person name="Xie Q."/>
            <person name="Ylla G."/>
            <person name="Poulsen M."/>
            <person name="Gibbs R.A."/>
            <person name="Schal C."/>
            <person name="Richards S."/>
            <person name="Belles X."/>
            <person name="Korb J."/>
            <person name="Bornberg-Bauer E."/>
        </authorList>
    </citation>
    <scope>NUCLEOTIDE SEQUENCE [LARGE SCALE GENOMIC DNA]</scope>
    <source>
        <tissue evidence="4">Whole body</tissue>
    </source>
</reference>
<dbReference type="SUPFAM" id="SSF46785">
    <property type="entry name" value="Winged helix' DNA-binding domain"/>
    <property type="match status" value="1"/>
</dbReference>
<feature type="compositionally biased region" description="Basic and acidic residues" evidence="2">
    <location>
        <begin position="163"/>
        <end position="180"/>
    </location>
</feature>
<dbReference type="Gene3D" id="1.10.10.10">
    <property type="entry name" value="Winged helix-like DNA-binding domain superfamily/Winged helix DNA-binding domain"/>
    <property type="match status" value="1"/>
</dbReference>
<dbReference type="OrthoDB" id="10056949at2759"/>
<dbReference type="PROSITE" id="PS51526">
    <property type="entry name" value="RFX_DBD"/>
    <property type="match status" value="1"/>
</dbReference>
<sequence>MASSVIVTVKAAISTGNSEDIGSEGANQTAGSTNQPRLYSDGPSGSSYHTCSTKDVDDWLKQNYEVAEGAVISRSAVQEHYLGYCKENKLYHITASLLGKRIRDIFPSVVAKRLGQRGNSKYHYCGIRAIRASETYQLTGDQKSVVRRQPSPQTIYKLPSGSDGRESDIQKTEYQREQNTDHSGSCYNSNSASQHLYHQYLGDRTGAIPEFPVIEFPPEIPIPEYCTVEDVDTFRNIYREHCEALLNTVVNMEFWRVESLWRDFWWGQENIKGDECEKKCLSKTKLYLLCNSRPVQQFVWRVDCLFYQNLLGVLFPDVLRLLPRSLTQAIRNFTETLELRLTGAMRGCPEKIMHIKMSTVTLFAQTLRRYSSLNRLAQAVRSVLENSSQTNQLLDDLKGVDFRSVQGQASWVFQCDDSMVEQLQAHFRNTPHQQNSLEQWAVWLNGITAQVLKPHEGKPTFAAAARRFLINWSFYGSVVFRHLTLQRLTRSVSLHLIRLLYDEYLFFLIEHQVAVETGESFIAAMAQKYNNDLYKMSGIIEPGTYNLTMGVPVPVGTNMAPRSLMAGTDEYKYHPVPTKRLKMSEQLQ</sequence>
<dbReference type="GO" id="GO:0000978">
    <property type="term" value="F:RNA polymerase II cis-regulatory region sequence-specific DNA binding"/>
    <property type="evidence" value="ECO:0007669"/>
    <property type="project" value="TreeGrafter"/>
</dbReference>
<dbReference type="EMBL" id="NEVH01015305">
    <property type="protein sequence ID" value="PNF27136.1"/>
    <property type="molecule type" value="Genomic_DNA"/>
</dbReference>
<dbReference type="InterPro" id="IPR036388">
    <property type="entry name" value="WH-like_DNA-bd_sf"/>
</dbReference>